<evidence type="ECO:0000259" key="17">
    <source>
        <dbReference type="PROSITE" id="PS51908"/>
    </source>
</evidence>
<feature type="region of interest" description="Disordered" evidence="16">
    <location>
        <begin position="228"/>
        <end position="248"/>
    </location>
</feature>
<evidence type="ECO:0000256" key="16">
    <source>
        <dbReference type="SAM" id="MobiDB-lite"/>
    </source>
</evidence>
<evidence type="ECO:0000256" key="3">
    <source>
        <dbReference type="ARBA" id="ARBA00010724"/>
    </source>
</evidence>
<keyword evidence="8 15" id="KW-0863">Zinc-finger</keyword>
<evidence type="ECO:0000313" key="19">
    <source>
        <dbReference type="Proteomes" id="UP001329430"/>
    </source>
</evidence>
<dbReference type="GO" id="GO:0004222">
    <property type="term" value="F:metalloendopeptidase activity"/>
    <property type="evidence" value="ECO:0007669"/>
    <property type="project" value="InterPro"/>
</dbReference>
<evidence type="ECO:0000256" key="10">
    <source>
        <dbReference type="ARBA" id="ARBA00022833"/>
    </source>
</evidence>
<proteinExistence type="inferred from homology"/>
<keyword evidence="9" id="KW-0378">Hydrolase</keyword>
<dbReference type="GO" id="GO:0003697">
    <property type="term" value="F:single-stranded DNA binding"/>
    <property type="evidence" value="ECO:0007669"/>
    <property type="project" value="InterPro"/>
</dbReference>
<dbReference type="EMBL" id="JAVRBK010000008">
    <property type="protein sequence ID" value="KAK5640669.1"/>
    <property type="molecule type" value="Genomic_DNA"/>
</dbReference>
<dbReference type="SMART" id="SM00731">
    <property type="entry name" value="SprT"/>
    <property type="match status" value="1"/>
</dbReference>
<evidence type="ECO:0000256" key="15">
    <source>
        <dbReference type="PROSITE-ProRule" id="PRU01256"/>
    </source>
</evidence>
<name>A0AAN7VC29_9COLE</name>
<dbReference type="GO" id="GO:0006508">
    <property type="term" value="P:proteolysis"/>
    <property type="evidence" value="ECO:0007669"/>
    <property type="project" value="UniProtKB-KW"/>
</dbReference>
<evidence type="ECO:0000256" key="2">
    <source>
        <dbReference type="ARBA" id="ARBA00004286"/>
    </source>
</evidence>
<evidence type="ECO:0000256" key="5">
    <source>
        <dbReference type="ARBA" id="ARBA00022670"/>
    </source>
</evidence>
<evidence type="ECO:0000256" key="8">
    <source>
        <dbReference type="ARBA" id="ARBA00022771"/>
    </source>
</evidence>
<keyword evidence="19" id="KW-1185">Reference proteome</keyword>
<protein>
    <recommendedName>
        <fullName evidence="14">Protein with SprT-like domain at the N terminus</fullName>
    </recommendedName>
</protein>
<keyword evidence="7 15" id="KW-0227">DNA damage</keyword>
<dbReference type="GO" id="GO:0005634">
    <property type="term" value="C:nucleus"/>
    <property type="evidence" value="ECO:0007669"/>
    <property type="project" value="UniProtKB-SubCell"/>
</dbReference>
<keyword evidence="13" id="KW-0539">Nucleus</keyword>
<dbReference type="SMART" id="SM00734">
    <property type="entry name" value="ZnF_Rad18"/>
    <property type="match status" value="2"/>
</dbReference>
<comment type="caution">
    <text evidence="18">The sequence shown here is derived from an EMBL/GenBank/DDBJ whole genome shotgun (WGS) entry which is preliminary data.</text>
</comment>
<dbReference type="GO" id="GO:0031593">
    <property type="term" value="F:polyubiquitin modification-dependent protein binding"/>
    <property type="evidence" value="ECO:0007669"/>
    <property type="project" value="TreeGrafter"/>
</dbReference>
<dbReference type="PANTHER" id="PTHR21220">
    <property type="entry name" value="DNA-DEPENDENT METALLOPROTEASE SPRTN"/>
    <property type="match status" value="1"/>
</dbReference>
<dbReference type="AlphaFoldDB" id="A0AAN7VC29"/>
<keyword evidence="11" id="KW-0482">Metalloprotease</keyword>
<dbReference type="Pfam" id="PF10263">
    <property type="entry name" value="SprT-like"/>
    <property type="match status" value="1"/>
</dbReference>
<dbReference type="GO" id="GO:0005694">
    <property type="term" value="C:chromosome"/>
    <property type="evidence" value="ECO:0007669"/>
    <property type="project" value="UniProtKB-SubCell"/>
</dbReference>
<keyword evidence="5" id="KW-0645">Protease</keyword>
<comment type="similarity">
    <text evidence="3">Belongs to the Spartan family.</text>
</comment>
<evidence type="ECO:0000256" key="9">
    <source>
        <dbReference type="ARBA" id="ARBA00022801"/>
    </source>
</evidence>
<dbReference type="Proteomes" id="UP001329430">
    <property type="component" value="Chromosome 8"/>
</dbReference>
<evidence type="ECO:0000256" key="7">
    <source>
        <dbReference type="ARBA" id="ARBA00022763"/>
    </source>
</evidence>
<dbReference type="InterPro" id="IPR055220">
    <property type="entry name" value="SPRTN_ZBD"/>
</dbReference>
<dbReference type="GO" id="GO:0006281">
    <property type="term" value="P:DNA repair"/>
    <property type="evidence" value="ECO:0007669"/>
    <property type="project" value="UniProtKB-KW"/>
</dbReference>
<evidence type="ECO:0000256" key="1">
    <source>
        <dbReference type="ARBA" id="ARBA00004123"/>
    </source>
</evidence>
<comment type="subcellular location">
    <subcellularLocation>
        <location evidence="2">Chromosome</location>
    </subcellularLocation>
    <subcellularLocation>
        <location evidence="1">Nucleus</location>
    </subcellularLocation>
</comment>
<accession>A0AAN7VC29</accession>
<gene>
    <name evidence="18" type="ORF">RI129_011480</name>
</gene>
<dbReference type="Gene3D" id="3.30.160.60">
    <property type="entry name" value="Classic Zinc Finger"/>
    <property type="match status" value="1"/>
</dbReference>
<keyword evidence="10" id="KW-0862">Zinc</keyword>
<evidence type="ECO:0000256" key="14">
    <source>
        <dbReference type="ARBA" id="ARBA00030396"/>
    </source>
</evidence>
<dbReference type="PROSITE" id="PS51908">
    <property type="entry name" value="ZF_UBZ4"/>
    <property type="match status" value="1"/>
</dbReference>
<keyword evidence="4" id="KW-0158">Chromosome</keyword>
<feature type="domain" description="UBZ4-type" evidence="17">
    <location>
        <begin position="336"/>
        <end position="363"/>
    </location>
</feature>
<sequence>MAESDYKLASLLQEQFDQEVKIENPSKGLVYSPPKRPQNYGKKSLTDPSWELIDPTPNIHILFVALNEEYFWNKLARVCVSWSKRMTTCAGICSYHGHGGFCHITLSEPLLKLRPRKDLIETLLHEMIHAYLFVTNSNKDRDGHGPEFCKHMYRINAEAGTNITVYHSFHDEVDLYKQHWWKCNGPCQHRKPYYGMVRRAMNRAPGPNDLWWDEHKRNCNGTFVKVKEPEKQPKKSGKDNSIKNHTDIRNFYPTVNNSKQVVEIIDSVESSSGTTLAKSETEGRTRNVISSTTLDYSIVRNTWLHKFPQSNNIKRTTVDNLENISKKKQKMVDERKIVCPNCSVIMPPCEINWHLDTCLNTDQYENKSHCEEEKRYNCPACYKLFTFKDIGNHLDNCLREESNTEQSSLSSLLSEPF</sequence>
<organism evidence="18 19">
    <name type="scientific">Pyrocoelia pectoralis</name>
    <dbReference type="NCBI Taxonomy" id="417401"/>
    <lineage>
        <taxon>Eukaryota</taxon>
        <taxon>Metazoa</taxon>
        <taxon>Ecdysozoa</taxon>
        <taxon>Arthropoda</taxon>
        <taxon>Hexapoda</taxon>
        <taxon>Insecta</taxon>
        <taxon>Pterygota</taxon>
        <taxon>Neoptera</taxon>
        <taxon>Endopterygota</taxon>
        <taxon>Coleoptera</taxon>
        <taxon>Polyphaga</taxon>
        <taxon>Elateriformia</taxon>
        <taxon>Elateroidea</taxon>
        <taxon>Lampyridae</taxon>
        <taxon>Lampyrinae</taxon>
        <taxon>Pyrocoelia</taxon>
    </lineage>
</organism>
<evidence type="ECO:0000313" key="18">
    <source>
        <dbReference type="EMBL" id="KAK5640669.1"/>
    </source>
</evidence>
<dbReference type="InterPro" id="IPR044245">
    <property type="entry name" value="Spartan"/>
</dbReference>
<evidence type="ECO:0000256" key="6">
    <source>
        <dbReference type="ARBA" id="ARBA00022723"/>
    </source>
</evidence>
<dbReference type="PANTHER" id="PTHR21220:SF0">
    <property type="entry name" value="DNA-DEPENDENT METALLOPROTEASE SPRTN"/>
    <property type="match status" value="1"/>
</dbReference>
<evidence type="ECO:0000256" key="13">
    <source>
        <dbReference type="ARBA" id="ARBA00023242"/>
    </source>
</evidence>
<reference evidence="18 19" key="1">
    <citation type="journal article" date="2024" name="Insects">
        <title>An Improved Chromosome-Level Genome Assembly of the Firefly Pyrocoelia pectoralis.</title>
        <authorList>
            <person name="Fu X."/>
            <person name="Meyer-Rochow V.B."/>
            <person name="Ballantyne L."/>
            <person name="Zhu X."/>
        </authorList>
    </citation>
    <scope>NUCLEOTIDE SEQUENCE [LARGE SCALE GENOMIC DNA]</scope>
    <source>
        <strain evidence="18">XCY_ONT2</strain>
    </source>
</reference>
<evidence type="ECO:0000256" key="4">
    <source>
        <dbReference type="ARBA" id="ARBA00022454"/>
    </source>
</evidence>
<keyword evidence="12 15" id="KW-0234">DNA repair</keyword>
<dbReference type="Pfam" id="PF22934">
    <property type="entry name" value="SPRTN_ZBD"/>
    <property type="match status" value="1"/>
</dbReference>
<dbReference type="InterPro" id="IPR006640">
    <property type="entry name" value="SprT-like_domain"/>
</dbReference>
<dbReference type="InterPro" id="IPR006642">
    <property type="entry name" value="Rad18_UBZ4"/>
</dbReference>
<keyword evidence="6" id="KW-0479">Metal-binding</keyword>
<evidence type="ECO:0000256" key="11">
    <source>
        <dbReference type="ARBA" id="ARBA00023049"/>
    </source>
</evidence>
<evidence type="ECO:0000256" key="12">
    <source>
        <dbReference type="ARBA" id="ARBA00023204"/>
    </source>
</evidence>
<dbReference type="GO" id="GO:0008270">
    <property type="term" value="F:zinc ion binding"/>
    <property type="evidence" value="ECO:0007669"/>
    <property type="project" value="UniProtKB-KW"/>
</dbReference>